<evidence type="ECO:0000313" key="2">
    <source>
        <dbReference type="Proteomes" id="UP000606721"/>
    </source>
</evidence>
<organism evidence="1 2">
    <name type="scientific">Aphanizomenon flos-aquae FACHB-1040</name>
    <dbReference type="NCBI Taxonomy" id="2692887"/>
    <lineage>
        <taxon>Bacteria</taxon>
        <taxon>Bacillati</taxon>
        <taxon>Cyanobacteriota</taxon>
        <taxon>Cyanophyceae</taxon>
        <taxon>Nostocales</taxon>
        <taxon>Aphanizomenonaceae</taxon>
        <taxon>Aphanizomenon</taxon>
    </lineage>
</organism>
<dbReference type="Pfam" id="PF19652">
    <property type="entry name" value="DUF6155"/>
    <property type="match status" value="1"/>
</dbReference>
<dbReference type="Proteomes" id="UP000606721">
    <property type="component" value="Unassembled WGS sequence"/>
</dbReference>
<evidence type="ECO:0000313" key="1">
    <source>
        <dbReference type="EMBL" id="MBD2279404.1"/>
    </source>
</evidence>
<dbReference type="EMBL" id="JACJQT010000035">
    <property type="protein sequence ID" value="MBD2279404.1"/>
    <property type="molecule type" value="Genomic_DNA"/>
</dbReference>
<dbReference type="InterPro" id="IPR046153">
    <property type="entry name" value="DUF6155"/>
</dbReference>
<proteinExistence type="predicted"/>
<sequence>MKQQKINLTDIKQYLKKASQEELISDITELFKKFPAVQDYYQIKLYPEDEQEIAAKYKKIIEDQFFPSRGLGKAKLSVAKKAISDYKKVCQSQATLIDIMLFYVEQGVKFTNAYGDIDEPFYLSMEGVYQQVVEIIIKANLKDIFEQRCRKIMKDTEDIEWGFHDMLTEIYEGAF</sequence>
<dbReference type="RefSeq" id="WP_190383361.1">
    <property type="nucleotide sequence ID" value="NZ_JACJQT010000035.1"/>
</dbReference>
<keyword evidence="2" id="KW-1185">Reference proteome</keyword>
<accession>A0ABR8BX20</accession>
<comment type="caution">
    <text evidence="1">The sequence shown here is derived from an EMBL/GenBank/DDBJ whole genome shotgun (WGS) entry which is preliminary data.</text>
</comment>
<gene>
    <name evidence="1" type="ORF">H6F99_14225</name>
</gene>
<reference evidence="1 2" key="1">
    <citation type="journal article" date="2020" name="ISME J.">
        <title>Comparative genomics reveals insights into cyanobacterial evolution and habitat adaptation.</title>
        <authorList>
            <person name="Chen M.Y."/>
            <person name="Teng W.K."/>
            <person name="Zhao L."/>
            <person name="Hu C.X."/>
            <person name="Zhou Y.K."/>
            <person name="Han B.P."/>
            <person name="Song L.R."/>
            <person name="Shu W.S."/>
        </authorList>
    </citation>
    <scope>NUCLEOTIDE SEQUENCE [LARGE SCALE GENOMIC DNA]</scope>
    <source>
        <strain evidence="1 2">FACHB-1040</strain>
    </source>
</reference>
<protein>
    <submittedName>
        <fullName evidence="1">Uncharacterized protein</fullName>
    </submittedName>
</protein>
<name>A0ABR8BX20_APHFL</name>